<protein>
    <submittedName>
        <fullName evidence="1">S23 ribosomal protein</fullName>
    </submittedName>
</protein>
<comment type="caution">
    <text evidence="1">The sequence shown here is derived from an EMBL/GenBank/DDBJ whole genome shotgun (WGS) entry which is preliminary data.</text>
</comment>
<sequence length="113" mass="13027">MSYEDLRIYKLSLEGVKYVFKITKSASLKSNFSLNDQILRASTSISANIAEGYGRGSKKEFKYFLTISIGSVNEVKAFLDIISTLYSDIKTEEIKNFYERLGKQIWTFRKTIK</sequence>
<dbReference type="AlphaFoldDB" id="A0A0G0L8X7"/>
<evidence type="ECO:0000313" key="2">
    <source>
        <dbReference type="Proteomes" id="UP000033944"/>
    </source>
</evidence>
<name>A0A0G0L8X7_9BACT</name>
<dbReference type="EMBL" id="LBVN01000006">
    <property type="protein sequence ID" value="KKQ87462.1"/>
    <property type="molecule type" value="Genomic_DNA"/>
</dbReference>
<dbReference type="InterPro" id="IPR036583">
    <property type="entry name" value="23S_rRNA_IVS_sf"/>
</dbReference>
<organism evidence="1 2">
    <name type="scientific">Candidatus Woesebacteria bacterium GW2011_GWB1_38_8b</name>
    <dbReference type="NCBI Taxonomy" id="1618571"/>
    <lineage>
        <taxon>Bacteria</taxon>
        <taxon>Candidatus Woeseibacteriota</taxon>
    </lineage>
</organism>
<dbReference type="CDD" id="cd16377">
    <property type="entry name" value="23S_rRNA_IVP_like"/>
    <property type="match status" value="1"/>
</dbReference>
<gene>
    <name evidence="1" type="ORF">UT10_C0006G0021</name>
</gene>
<dbReference type="Gene3D" id="1.20.1440.60">
    <property type="entry name" value="23S rRNA-intervening sequence"/>
    <property type="match status" value="1"/>
</dbReference>
<accession>A0A0G0L8X7</accession>
<dbReference type="GO" id="GO:0005840">
    <property type="term" value="C:ribosome"/>
    <property type="evidence" value="ECO:0007669"/>
    <property type="project" value="UniProtKB-KW"/>
</dbReference>
<keyword evidence="1" id="KW-0689">Ribosomal protein</keyword>
<proteinExistence type="predicted"/>
<dbReference type="PANTHER" id="PTHR38471">
    <property type="entry name" value="FOUR HELIX BUNDLE PROTEIN"/>
    <property type="match status" value="1"/>
</dbReference>
<dbReference type="PANTHER" id="PTHR38471:SF2">
    <property type="entry name" value="FOUR HELIX BUNDLE PROTEIN"/>
    <property type="match status" value="1"/>
</dbReference>
<keyword evidence="1" id="KW-0687">Ribonucleoprotein</keyword>
<reference evidence="1 2" key="1">
    <citation type="journal article" date="2015" name="Nature">
        <title>rRNA introns, odd ribosomes, and small enigmatic genomes across a large radiation of phyla.</title>
        <authorList>
            <person name="Brown C.T."/>
            <person name="Hug L.A."/>
            <person name="Thomas B.C."/>
            <person name="Sharon I."/>
            <person name="Castelle C.J."/>
            <person name="Singh A."/>
            <person name="Wilkins M.J."/>
            <person name="Williams K.H."/>
            <person name="Banfield J.F."/>
        </authorList>
    </citation>
    <scope>NUCLEOTIDE SEQUENCE [LARGE SCALE GENOMIC DNA]</scope>
</reference>
<dbReference type="NCBIfam" id="TIGR02436">
    <property type="entry name" value="four helix bundle protein"/>
    <property type="match status" value="1"/>
</dbReference>
<dbReference type="SUPFAM" id="SSF158446">
    <property type="entry name" value="IVS-encoded protein-like"/>
    <property type="match status" value="1"/>
</dbReference>
<dbReference type="Proteomes" id="UP000033944">
    <property type="component" value="Unassembled WGS sequence"/>
</dbReference>
<dbReference type="Pfam" id="PF05635">
    <property type="entry name" value="23S_rRNA_IVP"/>
    <property type="match status" value="1"/>
</dbReference>
<evidence type="ECO:0000313" key="1">
    <source>
        <dbReference type="EMBL" id="KKQ87462.1"/>
    </source>
</evidence>
<dbReference type="InterPro" id="IPR012657">
    <property type="entry name" value="23S_rRNA-intervening_sequence"/>
</dbReference>